<dbReference type="Proteomes" id="UP000007799">
    <property type="component" value="Unassembled WGS sequence"/>
</dbReference>
<dbReference type="PANTHER" id="PTHR19863">
    <property type="entry name" value="NEMITIN (NEURONAL ENRICHED MAP INTERACTING PROTEIN) HOMOLOG"/>
    <property type="match status" value="1"/>
</dbReference>
<feature type="compositionally biased region" description="Gly residues" evidence="1">
    <location>
        <begin position="173"/>
        <end position="191"/>
    </location>
</feature>
<evidence type="ECO:0000256" key="1">
    <source>
        <dbReference type="SAM" id="MobiDB-lite"/>
    </source>
</evidence>
<feature type="compositionally biased region" description="Low complexity" evidence="1">
    <location>
        <begin position="76"/>
        <end position="88"/>
    </location>
</feature>
<feature type="region of interest" description="Disordered" evidence="1">
    <location>
        <begin position="144"/>
        <end position="197"/>
    </location>
</feature>
<dbReference type="AlphaFoldDB" id="F2UPV0"/>
<evidence type="ECO:0008006" key="4">
    <source>
        <dbReference type="Google" id="ProtNLM"/>
    </source>
</evidence>
<proteinExistence type="predicted"/>
<feature type="compositionally biased region" description="Pro residues" evidence="1">
    <location>
        <begin position="320"/>
        <end position="329"/>
    </location>
</feature>
<sequence>MQHVVLFEDDVVHWMLDFLRRRGLLQSMRALEREANVCTLAGITQEGLYLRSLVLDGKWSALHRALDVLLPPLSPFSSSSTSTPASPARNTRSGGRTQPPTVSPEAARQLRFLVKRQEYIELLAFDPATDDELPEAIKGKVLAIQQQQHQQKQQQQQAGGNTATHDAAHRHGVGGGGGGGGGHDGRGGGGISNPQRAGVVSPALNAMMMANGQAGGVTTTGAGAPISNGHAGSSGGGSGGGVITEGHLVISKALLTAVLALLAEMKQLCTDQAEFASLCQLLTHERLTDVPSYRTWTRAGSRLNLFDRVHGILGPMLGMPPPAVAPPPSSSSGTPAAGNGAAHDTTAPLFPPDYLDTLLGLGLIRLKRELKGVSDAYVEGRA</sequence>
<dbReference type="InParanoid" id="F2UPV0"/>
<dbReference type="InterPro" id="IPR040067">
    <property type="entry name" value="WDR47"/>
</dbReference>
<feature type="compositionally biased region" description="Low complexity" evidence="1">
    <location>
        <begin position="330"/>
        <end position="342"/>
    </location>
</feature>
<name>F2UPV0_SALR5</name>
<dbReference type="EMBL" id="GL832987">
    <property type="protein sequence ID" value="EGD79655.1"/>
    <property type="molecule type" value="Genomic_DNA"/>
</dbReference>
<feature type="compositionally biased region" description="Low complexity" evidence="1">
    <location>
        <begin position="145"/>
        <end position="157"/>
    </location>
</feature>
<dbReference type="PANTHER" id="PTHR19863:SF5">
    <property type="entry name" value="WD REPEAT-CONTAINING PROTEIN 47"/>
    <property type="match status" value="1"/>
</dbReference>
<gene>
    <name evidence="2" type="ORF">PTSG_10503</name>
</gene>
<dbReference type="KEGG" id="sre:PTSG_10503"/>
<dbReference type="RefSeq" id="XP_004988883.1">
    <property type="nucleotide sequence ID" value="XM_004988826.1"/>
</dbReference>
<organism evidence="3">
    <name type="scientific">Salpingoeca rosetta (strain ATCC 50818 / BSB-021)</name>
    <dbReference type="NCBI Taxonomy" id="946362"/>
    <lineage>
        <taxon>Eukaryota</taxon>
        <taxon>Choanoflagellata</taxon>
        <taxon>Craspedida</taxon>
        <taxon>Salpingoecidae</taxon>
        <taxon>Salpingoeca</taxon>
    </lineage>
</organism>
<evidence type="ECO:0000313" key="2">
    <source>
        <dbReference type="EMBL" id="EGD79655.1"/>
    </source>
</evidence>
<keyword evidence="3" id="KW-1185">Reference proteome</keyword>
<protein>
    <recommendedName>
        <fullName evidence="4">LisH domain-containing protein</fullName>
    </recommendedName>
</protein>
<feature type="compositionally biased region" description="Polar residues" evidence="1">
    <location>
        <begin position="89"/>
        <end position="100"/>
    </location>
</feature>
<dbReference type="GeneID" id="16069425"/>
<feature type="region of interest" description="Disordered" evidence="1">
    <location>
        <begin position="76"/>
        <end position="105"/>
    </location>
</feature>
<feature type="region of interest" description="Disordered" evidence="1">
    <location>
        <begin position="320"/>
        <end position="343"/>
    </location>
</feature>
<reference evidence="2" key="1">
    <citation type="submission" date="2009-08" db="EMBL/GenBank/DDBJ databases">
        <title>Annotation of Salpingoeca rosetta.</title>
        <authorList>
            <consortium name="The Broad Institute Genome Sequencing Platform"/>
            <person name="Russ C."/>
            <person name="Cuomo C."/>
            <person name="Burger G."/>
            <person name="Gray M.W."/>
            <person name="Holland P.W.H."/>
            <person name="King N."/>
            <person name="Lang F.B.F."/>
            <person name="Roger A.J."/>
            <person name="Ruiz-Trillo I."/>
            <person name="Young S.K."/>
            <person name="Zeng Q."/>
            <person name="Gargeya S."/>
            <person name="Alvarado L."/>
            <person name="Berlin A."/>
            <person name="Chapman S.B."/>
            <person name="Chen Z."/>
            <person name="Freedman E."/>
            <person name="Gellesch M."/>
            <person name="Goldberg J."/>
            <person name="Griggs A."/>
            <person name="Gujja S."/>
            <person name="Heilman E."/>
            <person name="Heiman D."/>
            <person name="Howarth C."/>
            <person name="Mehta T."/>
            <person name="Neiman D."/>
            <person name="Pearson M."/>
            <person name="Roberts A."/>
            <person name="Saif S."/>
            <person name="Shea T."/>
            <person name="Shenoy N."/>
            <person name="Sisk P."/>
            <person name="Stolte C."/>
            <person name="Sykes S."/>
            <person name="White J."/>
            <person name="Yandava C."/>
            <person name="Haas B."/>
            <person name="Nusbaum C."/>
            <person name="Birren B."/>
        </authorList>
    </citation>
    <scope>NUCLEOTIDE SEQUENCE [LARGE SCALE GENOMIC DNA]</scope>
    <source>
        <strain evidence="2">ATCC 50818</strain>
    </source>
</reference>
<accession>F2UPV0</accession>
<evidence type="ECO:0000313" key="3">
    <source>
        <dbReference type="Proteomes" id="UP000007799"/>
    </source>
</evidence>